<dbReference type="EMBL" id="CM047899">
    <property type="protein sequence ID" value="KAJ0102001.1"/>
    <property type="molecule type" value="Genomic_DNA"/>
</dbReference>
<keyword evidence="2" id="KW-1185">Reference proteome</keyword>
<name>A0ACC1BSL7_9ROSI</name>
<evidence type="ECO:0000313" key="1">
    <source>
        <dbReference type="EMBL" id="KAJ0102001.1"/>
    </source>
</evidence>
<sequence length="522" mass="59826">MLSSLAELHLAYLPQLRCIWKEPTHIVNLKSLTNVEMIECKSLIYLFTLSVAQSLVQLKSLNVSDCESLKHLVITKEGDNDEISSEHDLQMHSPFLSKLESLKIESCERLEHIFPVSFTRVLVQLEEFTVKNAPQLKQVFYLDNGNEENVVAGDGKETAVIELPKLKVLRLDGLASIMSFCPDNFHSCWPALEVFTIDKCSMSFVTEVVSKVRDLQENLRILRIGSWNQLYDTVVSGLKDGFFQNLEELSITNCEAKVLFQLEDGEQQIFSLPKLKKLQELEGLCKSPTLVSSLENLTTLEISECNRLRNIFSPSLAQNLSQLQVLKIFDCGELEEIIVEEDEENQILFFQNLLQIYVERCHKIKRLCSITAAPRLQKLKTISVRDNSELEEVFGDKDVAEVMDHKEIVLPQLDWLRLHQLPSLTKFCPVGYHFIFPSLNCLLMIKRCPKMSTGFSSGQDGSVHAKAKPLKMGNRDEIADFPSQPSIDIEYYDYQIQERLPRYIENDERSIKQKEEEINTET</sequence>
<comment type="caution">
    <text evidence="1">The sequence shown here is derived from an EMBL/GenBank/DDBJ whole genome shotgun (WGS) entry which is preliminary data.</text>
</comment>
<protein>
    <submittedName>
        <fullName evidence="1">Uncharacterized protein</fullName>
    </submittedName>
</protein>
<proteinExistence type="predicted"/>
<reference evidence="2" key="1">
    <citation type="journal article" date="2023" name="G3 (Bethesda)">
        <title>Genome assembly and association tests identify interacting loci associated with vigor, precocity, and sex in interspecific pistachio rootstocks.</title>
        <authorList>
            <person name="Palmer W."/>
            <person name="Jacygrad E."/>
            <person name="Sagayaradj S."/>
            <person name="Cavanaugh K."/>
            <person name="Han R."/>
            <person name="Bertier L."/>
            <person name="Beede B."/>
            <person name="Kafkas S."/>
            <person name="Golino D."/>
            <person name="Preece J."/>
            <person name="Michelmore R."/>
        </authorList>
    </citation>
    <scope>NUCLEOTIDE SEQUENCE [LARGE SCALE GENOMIC DNA]</scope>
</reference>
<evidence type="ECO:0000313" key="2">
    <source>
        <dbReference type="Proteomes" id="UP001164250"/>
    </source>
</evidence>
<organism evidence="1 2">
    <name type="scientific">Pistacia atlantica</name>
    <dbReference type="NCBI Taxonomy" id="434234"/>
    <lineage>
        <taxon>Eukaryota</taxon>
        <taxon>Viridiplantae</taxon>
        <taxon>Streptophyta</taxon>
        <taxon>Embryophyta</taxon>
        <taxon>Tracheophyta</taxon>
        <taxon>Spermatophyta</taxon>
        <taxon>Magnoliopsida</taxon>
        <taxon>eudicotyledons</taxon>
        <taxon>Gunneridae</taxon>
        <taxon>Pentapetalae</taxon>
        <taxon>rosids</taxon>
        <taxon>malvids</taxon>
        <taxon>Sapindales</taxon>
        <taxon>Anacardiaceae</taxon>
        <taxon>Pistacia</taxon>
    </lineage>
</organism>
<dbReference type="Proteomes" id="UP001164250">
    <property type="component" value="Chromosome 3"/>
</dbReference>
<accession>A0ACC1BSL7</accession>
<gene>
    <name evidence="1" type="ORF">Patl1_04196</name>
</gene>